<sequence>MMTRFGSRLAAMMRICSRKTGKES</sequence>
<dbReference type="HOGENOM" id="CLU_3421486_0_0_1"/>
<proteinExistence type="predicted"/>
<dbReference type="EMBL" id="KB739686">
    <property type="protein sequence ID" value="ENN82163.1"/>
    <property type="molecule type" value="Genomic_DNA"/>
</dbReference>
<dbReference type="AlphaFoldDB" id="N6TVT1"/>
<feature type="non-terminal residue" evidence="1">
    <location>
        <position position="1"/>
    </location>
</feature>
<protein>
    <submittedName>
        <fullName evidence="1">Uncharacterized protein</fullName>
    </submittedName>
</protein>
<evidence type="ECO:0000313" key="1">
    <source>
        <dbReference type="EMBL" id="ENN82163.1"/>
    </source>
</evidence>
<accession>N6TVT1</accession>
<name>N6TVT1_DENPD</name>
<gene>
    <name evidence="1" type="ORF">YQE_01458</name>
</gene>
<reference evidence="1" key="1">
    <citation type="journal article" date="2013" name="Genome Biol.">
        <title>Draft genome of the mountain pine beetle, Dendroctonus ponderosae Hopkins, a major forest pest.</title>
        <authorList>
            <person name="Keeling C.I."/>
            <person name="Yuen M.M."/>
            <person name="Liao N.Y."/>
            <person name="Docking T.R."/>
            <person name="Chan S.K."/>
            <person name="Taylor G.A."/>
            <person name="Palmquist D.L."/>
            <person name="Jackman S.D."/>
            <person name="Nguyen A."/>
            <person name="Li M."/>
            <person name="Henderson H."/>
            <person name="Janes J.K."/>
            <person name="Zhao Y."/>
            <person name="Pandoh P."/>
            <person name="Moore R."/>
            <person name="Sperling F.A."/>
            <person name="Huber D.P."/>
            <person name="Birol I."/>
            <person name="Jones S.J."/>
            <person name="Bohlmann J."/>
        </authorList>
    </citation>
    <scope>NUCLEOTIDE SEQUENCE</scope>
</reference>
<organism evidence="1">
    <name type="scientific">Dendroctonus ponderosae</name>
    <name type="common">Mountain pine beetle</name>
    <dbReference type="NCBI Taxonomy" id="77166"/>
    <lineage>
        <taxon>Eukaryota</taxon>
        <taxon>Metazoa</taxon>
        <taxon>Ecdysozoa</taxon>
        <taxon>Arthropoda</taxon>
        <taxon>Hexapoda</taxon>
        <taxon>Insecta</taxon>
        <taxon>Pterygota</taxon>
        <taxon>Neoptera</taxon>
        <taxon>Endopterygota</taxon>
        <taxon>Coleoptera</taxon>
        <taxon>Polyphaga</taxon>
        <taxon>Cucujiformia</taxon>
        <taxon>Curculionidae</taxon>
        <taxon>Scolytinae</taxon>
        <taxon>Dendroctonus</taxon>
    </lineage>
</organism>